<dbReference type="InterPro" id="IPR016195">
    <property type="entry name" value="Pol/histidinol_Pase-like"/>
</dbReference>
<dbReference type="InterPro" id="IPR003141">
    <property type="entry name" value="Pol/His_phosphatase_N"/>
</dbReference>
<organism evidence="2 3">
    <name type="scientific">Clostridium zeae</name>
    <dbReference type="NCBI Taxonomy" id="2759022"/>
    <lineage>
        <taxon>Bacteria</taxon>
        <taxon>Bacillati</taxon>
        <taxon>Bacillota</taxon>
        <taxon>Clostridia</taxon>
        <taxon>Eubacteriales</taxon>
        <taxon>Clostridiaceae</taxon>
        <taxon>Clostridium</taxon>
    </lineage>
</organism>
<comment type="caution">
    <text evidence="2">The sequence shown here is derived from an EMBL/GenBank/DDBJ whole genome shotgun (WGS) entry which is preliminary data.</text>
</comment>
<protein>
    <submittedName>
        <fullName evidence="2">Phosphatase</fullName>
    </submittedName>
</protein>
<accession>A0ABQ1E563</accession>
<evidence type="ECO:0000313" key="2">
    <source>
        <dbReference type="EMBL" id="GFZ29871.1"/>
    </source>
</evidence>
<sequence>MDYKVDFHTHTIFSDGGSTPKELIDDAVAGEVKAIALTDHDNIEGIYEVSRLTKENNIEFLNGIEISALYKDGRIIHILGIGIDLDNAQFLKAYNEMKEARHESVGAILSIIKEQGIDIDINQLKEKSFRKYLDRYDIYKYFVENKICETAQGIWDKYLDPIPYGEKELFKVEDAIRVIKEAGGLSFLAHYNKHMGFAGLYNEQIEEEISYLVSLGLDGLERYYPSHGEEDYKFLDYLINKYNLMISGGTDYHGKNRPDIKIGSGKDNNLTIPYEVYTNIINKLGKGIFNRVT</sequence>
<dbReference type="Proteomes" id="UP000663802">
    <property type="component" value="Unassembled WGS sequence"/>
</dbReference>
<dbReference type="InterPro" id="IPR052018">
    <property type="entry name" value="PHP_domain"/>
</dbReference>
<proteinExistence type="predicted"/>
<evidence type="ECO:0000313" key="3">
    <source>
        <dbReference type="Proteomes" id="UP000663802"/>
    </source>
</evidence>
<dbReference type="SUPFAM" id="SSF89550">
    <property type="entry name" value="PHP domain-like"/>
    <property type="match status" value="1"/>
</dbReference>
<dbReference type="PANTHER" id="PTHR42924">
    <property type="entry name" value="EXONUCLEASE"/>
    <property type="match status" value="1"/>
</dbReference>
<keyword evidence="3" id="KW-1185">Reference proteome</keyword>
<evidence type="ECO:0000259" key="1">
    <source>
        <dbReference type="SMART" id="SM00481"/>
    </source>
</evidence>
<dbReference type="Pfam" id="PF02811">
    <property type="entry name" value="PHP"/>
    <property type="match status" value="1"/>
</dbReference>
<gene>
    <name evidence="2" type="ORF">CSC2_03970</name>
</gene>
<dbReference type="Gene3D" id="1.10.150.650">
    <property type="match status" value="1"/>
</dbReference>
<dbReference type="CDD" id="cd07438">
    <property type="entry name" value="PHP_HisPPase_AMP"/>
    <property type="match status" value="1"/>
</dbReference>
<dbReference type="PANTHER" id="PTHR42924:SF3">
    <property type="entry name" value="POLYMERASE_HISTIDINOL PHOSPHATASE N-TERMINAL DOMAIN-CONTAINING PROTEIN"/>
    <property type="match status" value="1"/>
</dbReference>
<name>A0ABQ1E563_9CLOT</name>
<dbReference type="Gene3D" id="3.20.20.140">
    <property type="entry name" value="Metal-dependent hydrolases"/>
    <property type="match status" value="1"/>
</dbReference>
<dbReference type="EMBL" id="BMBA01000001">
    <property type="protein sequence ID" value="GFZ29871.1"/>
    <property type="molecule type" value="Genomic_DNA"/>
</dbReference>
<feature type="domain" description="Polymerase/histidinol phosphatase N-terminal" evidence="1">
    <location>
        <begin position="5"/>
        <end position="70"/>
    </location>
</feature>
<dbReference type="SMART" id="SM00481">
    <property type="entry name" value="POLIIIAc"/>
    <property type="match status" value="1"/>
</dbReference>
<reference evidence="2 3" key="1">
    <citation type="journal article" date="2021" name="Int. J. Syst. Evol. Microbiol.">
        <title>Clostridium zeae sp. nov., isolated from corn silage.</title>
        <authorList>
            <person name="Kobayashi H."/>
            <person name="Tanizawa Y."/>
            <person name="Yagura M."/>
            <person name="Sakamoto M."/>
            <person name="Ohkuma M."/>
            <person name="Tohno M."/>
        </authorList>
    </citation>
    <scope>NUCLEOTIDE SEQUENCE [LARGE SCALE GENOMIC DNA]</scope>
    <source>
        <strain evidence="2 3">CSC2</strain>
    </source>
</reference>
<dbReference type="RefSeq" id="WP_206867878.1">
    <property type="nucleotide sequence ID" value="NZ_BMBA01000001.1"/>
</dbReference>
<dbReference type="InterPro" id="IPR004013">
    <property type="entry name" value="PHP_dom"/>
</dbReference>